<organism evidence="1 2">
    <name type="scientific">Arthrobacter liuii</name>
    <dbReference type="NCBI Taxonomy" id="1476996"/>
    <lineage>
        <taxon>Bacteria</taxon>
        <taxon>Bacillati</taxon>
        <taxon>Actinomycetota</taxon>
        <taxon>Actinomycetes</taxon>
        <taxon>Micrococcales</taxon>
        <taxon>Micrococcaceae</taxon>
        <taxon>Arthrobacter</taxon>
    </lineage>
</organism>
<gene>
    <name evidence="1" type="ORF">GCM10007170_35830</name>
</gene>
<proteinExistence type="predicted"/>
<evidence type="ECO:0000313" key="2">
    <source>
        <dbReference type="Proteomes" id="UP000643279"/>
    </source>
</evidence>
<dbReference type="EMBL" id="BMFW01000023">
    <property type="protein sequence ID" value="GGH99905.1"/>
    <property type="molecule type" value="Genomic_DNA"/>
</dbReference>
<keyword evidence="2" id="KW-1185">Reference proteome</keyword>
<sequence>MTARLESIWTAPNGMLAFTVRFDNASNVPELIGTGSIPVHDNVAPETEILEYVIGPDHQLLPALGTARANYGYSPGNAAVDLKNGFPATKWSLFFPPQVTAASCPDAVFTTEWVPEPLS</sequence>
<accession>A0ABQ2AWB0</accession>
<dbReference type="RefSeq" id="WP_188572912.1">
    <property type="nucleotide sequence ID" value="NZ_BMFW01000023.1"/>
</dbReference>
<name>A0ABQ2AWB0_9MICC</name>
<dbReference type="Proteomes" id="UP000643279">
    <property type="component" value="Unassembled WGS sequence"/>
</dbReference>
<protein>
    <submittedName>
        <fullName evidence="1">Uncharacterized protein</fullName>
    </submittedName>
</protein>
<evidence type="ECO:0000313" key="1">
    <source>
        <dbReference type="EMBL" id="GGH99905.1"/>
    </source>
</evidence>
<comment type="caution">
    <text evidence="1">The sequence shown here is derived from an EMBL/GenBank/DDBJ whole genome shotgun (WGS) entry which is preliminary data.</text>
</comment>
<reference evidence="2" key="1">
    <citation type="journal article" date="2019" name="Int. J. Syst. Evol. Microbiol.">
        <title>The Global Catalogue of Microorganisms (GCM) 10K type strain sequencing project: providing services to taxonomists for standard genome sequencing and annotation.</title>
        <authorList>
            <consortium name="The Broad Institute Genomics Platform"/>
            <consortium name="The Broad Institute Genome Sequencing Center for Infectious Disease"/>
            <person name="Wu L."/>
            <person name="Ma J."/>
        </authorList>
    </citation>
    <scope>NUCLEOTIDE SEQUENCE [LARGE SCALE GENOMIC DNA]</scope>
    <source>
        <strain evidence="2">CGMCC 1.12778</strain>
    </source>
</reference>